<dbReference type="Proteomes" id="UP000032458">
    <property type="component" value="Unassembled WGS sequence"/>
</dbReference>
<dbReference type="EMBL" id="JRKI01000029">
    <property type="protein sequence ID" value="KIZ15926.1"/>
    <property type="molecule type" value="Genomic_DNA"/>
</dbReference>
<organism evidence="1 2">
    <name type="scientific">Streptomyces natalensis ATCC 27448</name>
    <dbReference type="NCBI Taxonomy" id="1240678"/>
    <lineage>
        <taxon>Bacteria</taxon>
        <taxon>Bacillati</taxon>
        <taxon>Actinomycetota</taxon>
        <taxon>Actinomycetes</taxon>
        <taxon>Kitasatosporales</taxon>
        <taxon>Streptomycetaceae</taxon>
        <taxon>Streptomyces</taxon>
    </lineage>
</organism>
<evidence type="ECO:0000313" key="1">
    <source>
        <dbReference type="EMBL" id="KIZ15926.1"/>
    </source>
</evidence>
<dbReference type="AlphaFoldDB" id="A0A0D7CIP6"/>
<comment type="caution">
    <text evidence="1">The sequence shown here is derived from an EMBL/GenBank/DDBJ whole genome shotgun (WGS) entry which is preliminary data.</text>
</comment>
<sequence>MVAAGYEGMREEFAAFRGLSRPRSTRRARSWWWTGPALQSCPSFSGLRPGVGGPVRNEIGPQQLGRLGASALLRVDR</sequence>
<protein>
    <submittedName>
        <fullName evidence="1">Uncharacterized protein</fullName>
    </submittedName>
</protein>
<name>A0A0D7CIP6_9ACTN</name>
<proteinExistence type="predicted"/>
<keyword evidence="2" id="KW-1185">Reference proteome</keyword>
<evidence type="ECO:0000313" key="2">
    <source>
        <dbReference type="Proteomes" id="UP000032458"/>
    </source>
</evidence>
<reference evidence="1 2" key="1">
    <citation type="submission" date="2014-09" db="EMBL/GenBank/DDBJ databases">
        <title>Draft genome sequence of Streptomyces natalensis ATCC 27448, producer of the antifungal pimaricin.</title>
        <authorList>
            <person name="Mendes M.V."/>
            <person name="Beites T."/>
            <person name="Pires S."/>
            <person name="Santos C.L."/>
            <person name="Moradas-Ferreira P."/>
        </authorList>
    </citation>
    <scope>NUCLEOTIDE SEQUENCE [LARGE SCALE GENOMIC DNA]</scope>
    <source>
        <strain evidence="1 2">ATCC 27448</strain>
    </source>
</reference>
<gene>
    <name evidence="1" type="ORF">SNA_21915</name>
</gene>
<accession>A0A0D7CIP6</accession>
<dbReference type="PATRIC" id="fig|1240678.4.peg.4671"/>